<evidence type="ECO:0000256" key="1">
    <source>
        <dbReference type="ARBA" id="ARBA00003544"/>
    </source>
</evidence>
<dbReference type="GO" id="GO:0003677">
    <property type="term" value="F:DNA binding"/>
    <property type="evidence" value="ECO:0007669"/>
    <property type="project" value="UniProtKB-KW"/>
</dbReference>
<accession>A0A1A7QQH1</accession>
<feature type="domain" description="Transposase IS4-like" evidence="6">
    <location>
        <begin position="140"/>
        <end position="334"/>
    </location>
</feature>
<evidence type="ECO:0000256" key="2">
    <source>
        <dbReference type="ARBA" id="ARBA00010075"/>
    </source>
</evidence>
<proteinExistence type="inferred from homology"/>
<keyword evidence="4" id="KW-0238">DNA-binding</keyword>
<evidence type="ECO:0000256" key="5">
    <source>
        <dbReference type="ARBA" id="ARBA00023172"/>
    </source>
</evidence>
<evidence type="ECO:0000256" key="3">
    <source>
        <dbReference type="ARBA" id="ARBA00022578"/>
    </source>
</evidence>
<dbReference type="PANTHER" id="PTHR35604:SF2">
    <property type="entry name" value="TRANSPOSASE INSH FOR INSERTION SEQUENCE ELEMENT IS5A-RELATED"/>
    <property type="match status" value="1"/>
</dbReference>
<comment type="similarity">
    <text evidence="2">Belongs to the transposase 11 family.</text>
</comment>
<evidence type="ECO:0000313" key="8">
    <source>
        <dbReference type="EMBL" id="RAJ27503.1"/>
    </source>
</evidence>
<reference evidence="8 9" key="1">
    <citation type="submission" date="2018-06" db="EMBL/GenBank/DDBJ databases">
        <title>Genomic Encyclopedia of Archaeal and Bacterial Type Strains, Phase II (KMG-II): from individual species to whole genera.</title>
        <authorList>
            <person name="Goeker M."/>
        </authorList>
    </citation>
    <scope>NUCLEOTIDE SEQUENCE [LARGE SCALE GENOMIC DNA]</scope>
    <source>
        <strain evidence="8 9">DSM 12408</strain>
    </source>
</reference>
<gene>
    <name evidence="8" type="ORF">LX77_00075</name>
</gene>
<organism evidence="8 9">
    <name type="scientific">Gelidibacter algens</name>
    <dbReference type="NCBI Taxonomy" id="49280"/>
    <lineage>
        <taxon>Bacteria</taxon>
        <taxon>Pseudomonadati</taxon>
        <taxon>Bacteroidota</taxon>
        <taxon>Flavobacteriia</taxon>
        <taxon>Flavobacteriales</taxon>
        <taxon>Flavobacteriaceae</taxon>
        <taxon>Gelidibacter</taxon>
    </lineage>
</organism>
<evidence type="ECO:0000313" key="9">
    <source>
        <dbReference type="Proteomes" id="UP000248987"/>
    </source>
</evidence>
<keyword evidence="3" id="KW-0815">Transposition</keyword>
<dbReference type="NCBIfam" id="NF033581">
    <property type="entry name" value="transpos_IS5_4"/>
    <property type="match status" value="1"/>
</dbReference>
<dbReference type="AlphaFoldDB" id="A0A1A7QQH1"/>
<keyword evidence="9" id="KW-1185">Reference proteome</keyword>
<sequence length="347" mass="39795">MKLQKQPTLADTICDLRARKIKTTFFTQINELIDWYSIEKLIDADYSKGKSVVGKPSYSGLLLFKMCLLQSWYGLSDYEVEDRLNDSISFSYFCGMHIDEVAPDHSTLSRFRTALTKTKTFEKLFGSINAQLEAHKIIVKKGIIVDASVIETPLRPKGKTNHEVTEDRSEEEIAVKKEYAQSVDKDGTWLKKRGKYHFGFKKHHVTDDEGLVLGVLTTTGSKNEIANLEEVLETVNIDLPKDIPLKADKGYQSRKNAEILKKRNLKNHILKKAYKNKPLTNWEKKFNKLIGKTRFKVERTFGGIKRWFNGGLARYRGMAKMHTQNLMEAICYNLYRSPGIIASNCKN</sequence>
<dbReference type="Pfam" id="PF01609">
    <property type="entry name" value="DDE_Tnp_1"/>
    <property type="match status" value="1"/>
</dbReference>
<dbReference type="InterPro" id="IPR008490">
    <property type="entry name" value="Transposase_InsH_N"/>
</dbReference>
<dbReference type="GO" id="GO:0006313">
    <property type="term" value="P:DNA transposition"/>
    <property type="evidence" value="ECO:0007669"/>
    <property type="project" value="InterPro"/>
</dbReference>
<evidence type="ECO:0000256" key="4">
    <source>
        <dbReference type="ARBA" id="ARBA00023125"/>
    </source>
</evidence>
<dbReference type="Pfam" id="PF05598">
    <property type="entry name" value="DUF772"/>
    <property type="match status" value="1"/>
</dbReference>
<dbReference type="InterPro" id="IPR002559">
    <property type="entry name" value="Transposase_11"/>
</dbReference>
<dbReference type="InterPro" id="IPR047959">
    <property type="entry name" value="Transpos_IS5"/>
</dbReference>
<comment type="caution">
    <text evidence="8">The sequence shown here is derived from an EMBL/GenBank/DDBJ whole genome shotgun (WGS) entry which is preliminary data.</text>
</comment>
<feature type="domain" description="Transposase InsH N-terminal" evidence="7">
    <location>
        <begin position="18"/>
        <end position="113"/>
    </location>
</feature>
<dbReference type="STRING" id="49280.A9996_18110"/>
<evidence type="ECO:0000259" key="7">
    <source>
        <dbReference type="Pfam" id="PF05598"/>
    </source>
</evidence>
<evidence type="ECO:0000259" key="6">
    <source>
        <dbReference type="Pfam" id="PF01609"/>
    </source>
</evidence>
<dbReference type="Proteomes" id="UP000248987">
    <property type="component" value="Unassembled WGS sequence"/>
</dbReference>
<dbReference type="RefSeq" id="WP_066438634.1">
    <property type="nucleotide sequence ID" value="NZ_LZRN01000067.1"/>
</dbReference>
<dbReference type="GO" id="GO:0004803">
    <property type="term" value="F:transposase activity"/>
    <property type="evidence" value="ECO:0007669"/>
    <property type="project" value="InterPro"/>
</dbReference>
<dbReference type="PANTHER" id="PTHR35604">
    <property type="entry name" value="TRANSPOSASE INSH FOR INSERTION SEQUENCE ELEMENT IS5A-RELATED"/>
    <property type="match status" value="1"/>
</dbReference>
<name>A0A1A7QQH1_9FLAO</name>
<dbReference type="EMBL" id="QLLQ01000001">
    <property type="protein sequence ID" value="RAJ27503.1"/>
    <property type="molecule type" value="Genomic_DNA"/>
</dbReference>
<comment type="function">
    <text evidence="1">Involved in the transposition of the insertion sequence IS5.</text>
</comment>
<protein>
    <submittedName>
        <fullName evidence="8">IS5 family transposase</fullName>
    </submittedName>
</protein>
<dbReference type="OrthoDB" id="890578at2"/>
<keyword evidence="5" id="KW-0233">DNA recombination</keyword>